<dbReference type="PROSITE" id="PS50086">
    <property type="entry name" value="TBC_RABGAP"/>
    <property type="match status" value="1"/>
</dbReference>
<feature type="domain" description="Rab-GAP TBC" evidence="1">
    <location>
        <begin position="80"/>
        <end position="178"/>
    </location>
</feature>
<dbReference type="InterPro" id="IPR035969">
    <property type="entry name" value="Rab-GAP_TBC_sf"/>
</dbReference>
<reference evidence="2" key="1">
    <citation type="submission" date="2020-12" db="EMBL/GenBank/DDBJ databases">
        <authorList>
            <consortium name="Molecular Ecology Group"/>
        </authorList>
    </citation>
    <scope>NUCLEOTIDE SEQUENCE</scope>
    <source>
        <strain evidence="2">TBG_1078</strain>
    </source>
</reference>
<protein>
    <submittedName>
        <fullName evidence="2">(raccoon dog) hypothetical protein</fullName>
    </submittedName>
</protein>
<accession>A0A811XSD0</accession>
<dbReference type="GO" id="GO:0031267">
    <property type="term" value="F:small GTPase binding"/>
    <property type="evidence" value="ECO:0007669"/>
    <property type="project" value="TreeGrafter"/>
</dbReference>
<comment type="caution">
    <text evidence="2">The sequence shown here is derived from an EMBL/GenBank/DDBJ whole genome shotgun (WGS) entry which is preliminary data.</text>
</comment>
<proteinExistence type="predicted"/>
<dbReference type="PANTHER" id="PTHR47219">
    <property type="entry name" value="RAB GTPASE-ACTIVATING PROTEIN 1-LIKE"/>
    <property type="match status" value="1"/>
</dbReference>
<evidence type="ECO:0000313" key="3">
    <source>
        <dbReference type="Proteomes" id="UP000645828"/>
    </source>
</evidence>
<dbReference type="AlphaFoldDB" id="A0A811XSD0"/>
<dbReference type="SUPFAM" id="SSF47923">
    <property type="entry name" value="Ypt/Rab-GAP domain of gyp1p"/>
    <property type="match status" value="1"/>
</dbReference>
<dbReference type="PANTHER" id="PTHR47219:SF25">
    <property type="entry name" value="RAB-GAP TBC DOMAIN-CONTAINING PROTEIN"/>
    <property type="match status" value="1"/>
</dbReference>
<dbReference type="InterPro" id="IPR000195">
    <property type="entry name" value="Rab-GAP-TBC_dom"/>
</dbReference>
<dbReference type="EMBL" id="CAJHUB010000649">
    <property type="protein sequence ID" value="CAD7667723.1"/>
    <property type="molecule type" value="Genomic_DNA"/>
</dbReference>
<dbReference type="InterPro" id="IPR050302">
    <property type="entry name" value="Rab_GAP_TBC_domain"/>
</dbReference>
<dbReference type="Gene3D" id="1.10.8.270">
    <property type="entry name" value="putative rabgap domain of human tbc1 domain family member 14 like domains"/>
    <property type="match status" value="1"/>
</dbReference>
<keyword evidence="3" id="KW-1185">Reference proteome</keyword>
<evidence type="ECO:0000313" key="2">
    <source>
        <dbReference type="EMBL" id="CAD7667723.1"/>
    </source>
</evidence>
<name>A0A811XSD0_NYCPR</name>
<dbReference type="Proteomes" id="UP000645828">
    <property type="component" value="Unassembled WGS sequence"/>
</dbReference>
<sequence length="178" mass="20826">MCPLKVFMRCHSWMCLVCSTMQEDLETLLALEKADIIAQYHQARQGGYPRDLSLGKVMDHQGLLQEKELPGLSPHKAKKHHQETQRVDKWLTMLRKWGHYHHSEKEMKEEDQVSSWDINRTFHNHTTFWDCYGQALFHVLSAYSMYNTEVGYCHGMSQIVAILLMFLTEEDASGRRPS</sequence>
<dbReference type="Pfam" id="PF00566">
    <property type="entry name" value="RabGAP-TBC"/>
    <property type="match status" value="1"/>
</dbReference>
<evidence type="ECO:0000259" key="1">
    <source>
        <dbReference type="PROSITE" id="PS50086"/>
    </source>
</evidence>
<dbReference type="GO" id="GO:0005096">
    <property type="term" value="F:GTPase activator activity"/>
    <property type="evidence" value="ECO:0007669"/>
    <property type="project" value="TreeGrafter"/>
</dbReference>
<gene>
    <name evidence="2" type="ORF">NYPRO_LOCUS1013</name>
</gene>
<organism evidence="2 3">
    <name type="scientific">Nyctereutes procyonoides</name>
    <name type="common">Raccoon dog</name>
    <name type="synonym">Canis procyonoides</name>
    <dbReference type="NCBI Taxonomy" id="34880"/>
    <lineage>
        <taxon>Eukaryota</taxon>
        <taxon>Metazoa</taxon>
        <taxon>Chordata</taxon>
        <taxon>Craniata</taxon>
        <taxon>Vertebrata</taxon>
        <taxon>Euteleostomi</taxon>
        <taxon>Mammalia</taxon>
        <taxon>Eutheria</taxon>
        <taxon>Laurasiatheria</taxon>
        <taxon>Carnivora</taxon>
        <taxon>Caniformia</taxon>
        <taxon>Canidae</taxon>
        <taxon>Nyctereutes</taxon>
    </lineage>
</organism>